<reference evidence="1" key="1">
    <citation type="journal article" date="2023" name="Mol. Biol. Evol.">
        <title>Third-Generation Sequencing Reveals the Adaptive Role of the Epigenome in Three Deep-Sea Polychaetes.</title>
        <authorList>
            <person name="Perez M."/>
            <person name="Aroh O."/>
            <person name="Sun Y."/>
            <person name="Lan Y."/>
            <person name="Juniper S.K."/>
            <person name="Young C.R."/>
            <person name="Angers B."/>
            <person name="Qian P.Y."/>
        </authorList>
    </citation>
    <scope>NUCLEOTIDE SEQUENCE</scope>
    <source>
        <strain evidence="1">R07B-5</strain>
    </source>
</reference>
<evidence type="ECO:0000313" key="2">
    <source>
        <dbReference type="Proteomes" id="UP001209878"/>
    </source>
</evidence>
<sequence>MHVDSATLTTATRYQLDVCDSEHSGFVCKKPLSLLYQMGLPWEPDVMPVGREDRMRNEPNTRVAAFSVIDSSTLDNINMTTLSCHNMEESRCAAGCLADSNCLYFRMSCSFKNRCRRQQCRLLGRYDENHESVRCHID</sequence>
<organism evidence="1 2">
    <name type="scientific">Ridgeia piscesae</name>
    <name type="common">Tubeworm</name>
    <dbReference type="NCBI Taxonomy" id="27915"/>
    <lineage>
        <taxon>Eukaryota</taxon>
        <taxon>Metazoa</taxon>
        <taxon>Spiralia</taxon>
        <taxon>Lophotrochozoa</taxon>
        <taxon>Annelida</taxon>
        <taxon>Polychaeta</taxon>
        <taxon>Sedentaria</taxon>
        <taxon>Canalipalpata</taxon>
        <taxon>Sabellida</taxon>
        <taxon>Siboglinidae</taxon>
        <taxon>Ridgeia</taxon>
    </lineage>
</organism>
<dbReference type="Proteomes" id="UP001209878">
    <property type="component" value="Unassembled WGS sequence"/>
</dbReference>
<name>A0AAD9KXY3_RIDPI</name>
<accession>A0AAD9KXY3</accession>
<proteinExistence type="predicted"/>
<evidence type="ECO:0000313" key="1">
    <source>
        <dbReference type="EMBL" id="KAK2178935.1"/>
    </source>
</evidence>
<gene>
    <name evidence="1" type="ORF">NP493_522g00003</name>
</gene>
<protein>
    <submittedName>
        <fullName evidence="1">Uncharacterized protein</fullName>
    </submittedName>
</protein>
<dbReference type="EMBL" id="JAODUO010000522">
    <property type="protein sequence ID" value="KAK2178935.1"/>
    <property type="molecule type" value="Genomic_DNA"/>
</dbReference>
<dbReference type="AlphaFoldDB" id="A0AAD9KXY3"/>
<comment type="caution">
    <text evidence="1">The sequence shown here is derived from an EMBL/GenBank/DDBJ whole genome shotgun (WGS) entry which is preliminary data.</text>
</comment>
<keyword evidence="2" id="KW-1185">Reference proteome</keyword>